<dbReference type="OrthoDB" id="436461at2"/>
<dbReference type="STRING" id="745820.SAMN04488053_103261"/>
<reference evidence="4" key="1">
    <citation type="submission" date="2016-10" db="EMBL/GenBank/DDBJ databases">
        <authorList>
            <person name="Varghese N."/>
            <person name="Submissions S."/>
        </authorList>
    </citation>
    <scope>NUCLEOTIDE SEQUENCE [LARGE SCALE GENOMIC DNA]</scope>
    <source>
        <strain evidence="4">CGMCC 1.10369</strain>
    </source>
</reference>
<dbReference type="Pfam" id="PF10593">
    <property type="entry name" value="Z1"/>
    <property type="match status" value="1"/>
</dbReference>
<name>A0A1H0EAH1_9BACI</name>
<accession>A0A1H0EAH1</accession>
<sequence length="944" mass="108173">MSTFEVIYDKPRGWIKEERQRGRDWASITYAKRNDMKGLEEFISQQQDLNHWPNMNTEKWFDLVAGVKEIEELTIASEHRNQGAMLTGDYDNNTAVVPEDPRTSWQLYREELESKGLPEIAVTKIEQASLSVLRRLSTDTRNRRPVQGMVVGNVQSGKTANMAGLMAMAADHGWNMFIVLSGLVENLRKQTQERLISDLNHPGNINWISLENVKKNAPIGQGISEMHFREVKNAHLYVCLKNRKRLEDLLDALQENTAKYQQMKILIIDDEADQGSINTADVHDTNENNEIERKAINRLIVNLVNSKDKQNKVMNKTPEAVNYVSYTATPYANFLNEFGEEALYPRDFVKALSTTNTYFGPKEIFGIEGVEEFQGMNIVRNIYDGDQEEIEALHQGSIKLPVSLKESLCWFLGAHSSLKLHGYKKPLTMMVHTSQNQRHHTAVAEAIKNYLLNTSTEEIIRECRAVWEKETHKFNLRHFQKSYKDYSGDQDKIYQFQDFDLFIPNIKKLVKDITSIPLDGYGDLDYHEHLHLCIDNCSNNGINDEGMHVRLAYPSQEKLETLDFPPAFIVVGGTTLSRGLTMEGLISTFFHRNSKQADTLMQMGRWFGYRLRYELYPRIWMGQDLQSKFEFLATLEYELRETLSLYSRSLVDPSEYGPKVKNSPGVSWLRITAANRQQSAMHVKMDFGGVRPQTILFDNDKNVLKQNKSTAEIFLNKLEEPEAYKTKYIWKGIPFETIKENLFKKMSFHERARVFNDHEMPQMLEWVQYMTDNEKIGPWNIIVSGKKADSGTEDIWSLSNGKKVGKVTRTRKASSTEEDTINIGVLRAPSDLYADVDIDHPGLSSEQKEELRKSTPSTKQEAVMKTRRDADLGRTPLLIIYCIDQDSTARTNDGTIEDADLRRDLKAKEDIIGLALMIPELESEDGWGTGALTINIPQEQIGDS</sequence>
<dbReference type="AlphaFoldDB" id="A0A1H0EAH1"/>
<gene>
    <name evidence="3" type="ORF">SAMN04488053_103261</name>
</gene>
<dbReference type="Proteomes" id="UP000198778">
    <property type="component" value="Unassembled WGS sequence"/>
</dbReference>
<dbReference type="EMBL" id="FNIL01000003">
    <property type="protein sequence ID" value="SDN79331.1"/>
    <property type="molecule type" value="Genomic_DNA"/>
</dbReference>
<dbReference type="RefSeq" id="WP_090842300.1">
    <property type="nucleotide sequence ID" value="NZ_FNIL01000003.1"/>
</dbReference>
<feature type="region of interest" description="Disordered" evidence="1">
    <location>
        <begin position="837"/>
        <end position="867"/>
    </location>
</feature>
<organism evidence="3 4">
    <name type="scientific">Alkalicoccus daliensis</name>
    <dbReference type="NCBI Taxonomy" id="745820"/>
    <lineage>
        <taxon>Bacteria</taxon>
        <taxon>Bacillati</taxon>
        <taxon>Bacillota</taxon>
        <taxon>Bacilli</taxon>
        <taxon>Bacillales</taxon>
        <taxon>Bacillaceae</taxon>
        <taxon>Alkalicoccus</taxon>
    </lineage>
</organism>
<protein>
    <submittedName>
        <fullName evidence="3">Z1 domain-containing protein</fullName>
    </submittedName>
</protein>
<dbReference type="InterPro" id="IPR018310">
    <property type="entry name" value="Put_endonuclease_Z1-dom"/>
</dbReference>
<feature type="domain" description="Putative endonuclease Z1" evidence="2">
    <location>
        <begin position="403"/>
        <end position="664"/>
    </location>
</feature>
<evidence type="ECO:0000313" key="3">
    <source>
        <dbReference type="EMBL" id="SDN79331.1"/>
    </source>
</evidence>
<evidence type="ECO:0000313" key="4">
    <source>
        <dbReference type="Proteomes" id="UP000198778"/>
    </source>
</evidence>
<evidence type="ECO:0000256" key="1">
    <source>
        <dbReference type="SAM" id="MobiDB-lite"/>
    </source>
</evidence>
<proteinExistence type="predicted"/>
<evidence type="ECO:0000259" key="2">
    <source>
        <dbReference type="Pfam" id="PF10593"/>
    </source>
</evidence>
<keyword evidence="4" id="KW-1185">Reference proteome</keyword>